<comment type="caution">
    <text evidence="15">The sequence shown here is derived from an EMBL/GenBank/DDBJ whole genome shotgun (WGS) entry which is preliminary data.</text>
</comment>
<evidence type="ECO:0000313" key="15">
    <source>
        <dbReference type="EMBL" id="CAH1783686.1"/>
    </source>
</evidence>
<protein>
    <recommendedName>
        <fullName evidence="12">Fucosyltransferase</fullName>
        <ecNumber evidence="12">2.4.1.-</ecNumber>
    </recommendedName>
</protein>
<evidence type="ECO:0000256" key="3">
    <source>
        <dbReference type="ARBA" id="ARBA00008919"/>
    </source>
</evidence>
<dbReference type="PANTHER" id="PTHR48438:SF1">
    <property type="entry name" value="ALPHA-(1,3)-FUCOSYLTRANSFERASE C-RELATED"/>
    <property type="match status" value="1"/>
</dbReference>
<dbReference type="InterPro" id="IPR055270">
    <property type="entry name" value="Glyco_tran_10_C"/>
</dbReference>
<organism evidence="15 16">
    <name type="scientific">Owenia fusiformis</name>
    <name type="common">Polychaete worm</name>
    <dbReference type="NCBI Taxonomy" id="6347"/>
    <lineage>
        <taxon>Eukaryota</taxon>
        <taxon>Metazoa</taxon>
        <taxon>Spiralia</taxon>
        <taxon>Lophotrochozoa</taxon>
        <taxon>Annelida</taxon>
        <taxon>Polychaeta</taxon>
        <taxon>Sedentaria</taxon>
        <taxon>Canalipalpata</taxon>
        <taxon>Sabellida</taxon>
        <taxon>Oweniida</taxon>
        <taxon>Oweniidae</taxon>
        <taxon>Owenia</taxon>
    </lineage>
</organism>
<keyword evidence="7" id="KW-0735">Signal-anchor</keyword>
<evidence type="ECO:0000256" key="1">
    <source>
        <dbReference type="ARBA" id="ARBA00004323"/>
    </source>
</evidence>
<comment type="similarity">
    <text evidence="3 12">Belongs to the glycosyltransferase 10 family.</text>
</comment>
<dbReference type="GO" id="GO:0008417">
    <property type="term" value="F:fucosyltransferase activity"/>
    <property type="evidence" value="ECO:0007669"/>
    <property type="project" value="InterPro"/>
</dbReference>
<dbReference type="InterPro" id="IPR031481">
    <property type="entry name" value="Glyco_tran_10_N"/>
</dbReference>
<evidence type="ECO:0000256" key="5">
    <source>
        <dbReference type="ARBA" id="ARBA00022679"/>
    </source>
</evidence>
<accession>A0A8J1XF63</accession>
<evidence type="ECO:0000259" key="14">
    <source>
        <dbReference type="Pfam" id="PF17039"/>
    </source>
</evidence>
<dbReference type="GO" id="GO:0032580">
    <property type="term" value="C:Golgi cisterna membrane"/>
    <property type="evidence" value="ECO:0007669"/>
    <property type="project" value="UniProtKB-SubCell"/>
</dbReference>
<keyword evidence="4 12" id="KW-0328">Glycosyltransferase</keyword>
<dbReference type="InterPro" id="IPR038577">
    <property type="entry name" value="GT10-like_C_sf"/>
</dbReference>
<dbReference type="GO" id="GO:0000139">
    <property type="term" value="C:Golgi membrane"/>
    <property type="evidence" value="ECO:0007669"/>
    <property type="project" value="UniProtKB-SubCell"/>
</dbReference>
<dbReference type="Pfam" id="PF00852">
    <property type="entry name" value="Glyco_transf_10"/>
    <property type="match status" value="1"/>
</dbReference>
<evidence type="ECO:0000256" key="11">
    <source>
        <dbReference type="ARBA" id="ARBA00023180"/>
    </source>
</evidence>
<feature type="domain" description="Fucosyltransferase C-terminal" evidence="13">
    <location>
        <begin position="223"/>
        <end position="388"/>
    </location>
</feature>
<dbReference type="InterPro" id="IPR001503">
    <property type="entry name" value="Glyco_trans_10"/>
</dbReference>
<keyword evidence="11" id="KW-0325">Glycoprotein</keyword>
<evidence type="ECO:0000256" key="6">
    <source>
        <dbReference type="ARBA" id="ARBA00022692"/>
    </source>
</evidence>
<keyword evidence="8" id="KW-1133">Transmembrane helix</keyword>
<reference evidence="15" key="1">
    <citation type="submission" date="2022-03" db="EMBL/GenBank/DDBJ databases">
        <authorList>
            <person name="Martin C."/>
        </authorList>
    </citation>
    <scope>NUCLEOTIDE SEQUENCE</scope>
</reference>
<feature type="domain" description="Fucosyltransferase N-terminal" evidence="14">
    <location>
        <begin position="99"/>
        <end position="209"/>
    </location>
</feature>
<dbReference type="UniPathway" id="UPA00378"/>
<dbReference type="Pfam" id="PF17039">
    <property type="entry name" value="Glyco_tran_10_N"/>
    <property type="match status" value="1"/>
</dbReference>
<evidence type="ECO:0000313" key="16">
    <source>
        <dbReference type="Proteomes" id="UP000749559"/>
    </source>
</evidence>
<gene>
    <name evidence="15" type="ORF">OFUS_LOCUS10005</name>
</gene>
<evidence type="ECO:0000256" key="10">
    <source>
        <dbReference type="ARBA" id="ARBA00023136"/>
    </source>
</evidence>
<dbReference type="EMBL" id="CAIIXF020000005">
    <property type="protein sequence ID" value="CAH1783686.1"/>
    <property type="molecule type" value="Genomic_DNA"/>
</dbReference>
<keyword evidence="16" id="KW-1185">Reference proteome</keyword>
<keyword evidence="5 12" id="KW-0808">Transferase</keyword>
<dbReference type="Gene3D" id="3.40.50.11660">
    <property type="entry name" value="Glycosyl transferase family 10, C-terminal domain"/>
    <property type="match status" value="1"/>
</dbReference>
<sequence>MVWKRVLGKMTRLTHVILLLGCLIVALHLLQYDRDKEVKDSLEKPESELEAKRWTNKYENKDRIVIESDNEMLLENESFANDAGHVDVEDIDPYDPTNCVILIWTLWNFNEFPQIGTELFKDCEESRCEVTLNKTRITEADAVLFWGQSYEFVSGKIPNYHAPSQIWVFVSREAMLRGYFQSANLAATRFAINRTMTYKLNSDIQWPYGYVKPKPDPAPPMLSRKRHLVAWLVSHCGANSMRMSFVKDLQRYVPVHIYGRCGNYSCPKDRVDCLSYLSENYMFYLAFENSDCVDYVTEKVWDNALLHNMIPVVRGKMTNFSAHLPPGSFVHVEEFATAEVLGKYLRKVGADFNLYTQYHNWRSSFDVFNGGQDVFRCNICRDIHKFRASGERKTVDLWEFINAKTQCFTYRIDLENLPNGLH</sequence>
<evidence type="ECO:0000256" key="12">
    <source>
        <dbReference type="RuleBase" id="RU003832"/>
    </source>
</evidence>
<evidence type="ECO:0000256" key="4">
    <source>
        <dbReference type="ARBA" id="ARBA00022676"/>
    </source>
</evidence>
<evidence type="ECO:0000259" key="13">
    <source>
        <dbReference type="Pfam" id="PF00852"/>
    </source>
</evidence>
<proteinExistence type="inferred from homology"/>
<dbReference type="PANTHER" id="PTHR48438">
    <property type="entry name" value="ALPHA-(1,3)-FUCOSYLTRANSFERASE C-RELATED"/>
    <property type="match status" value="1"/>
</dbReference>
<comment type="pathway">
    <text evidence="2">Protein modification; protein glycosylation.</text>
</comment>
<evidence type="ECO:0000256" key="9">
    <source>
        <dbReference type="ARBA" id="ARBA00023034"/>
    </source>
</evidence>
<comment type="subcellular location">
    <subcellularLocation>
        <location evidence="1">Golgi apparatus membrane</location>
        <topology evidence="1">Single-pass type II membrane protein</topology>
    </subcellularLocation>
    <subcellularLocation>
        <location evidence="12">Golgi apparatus</location>
        <location evidence="12">Golgi stack membrane</location>
        <topology evidence="12">Single-pass type II membrane protein</topology>
    </subcellularLocation>
</comment>
<keyword evidence="10" id="KW-0472">Membrane</keyword>
<dbReference type="AlphaFoldDB" id="A0A8J1XF63"/>
<dbReference type="FunFam" id="3.40.50.11660:FF:000002">
    <property type="entry name" value="Alpha-(1,3)-fucosyltransferase"/>
    <property type="match status" value="1"/>
</dbReference>
<name>A0A8J1XF63_OWEFU</name>
<evidence type="ECO:0000256" key="7">
    <source>
        <dbReference type="ARBA" id="ARBA00022968"/>
    </source>
</evidence>
<dbReference type="Proteomes" id="UP000749559">
    <property type="component" value="Unassembled WGS sequence"/>
</dbReference>
<keyword evidence="6 12" id="KW-0812">Transmembrane</keyword>
<evidence type="ECO:0000256" key="8">
    <source>
        <dbReference type="ARBA" id="ARBA00022989"/>
    </source>
</evidence>
<keyword evidence="9 12" id="KW-0333">Golgi apparatus</keyword>
<dbReference type="EC" id="2.4.1.-" evidence="12"/>
<dbReference type="SUPFAM" id="SSF53756">
    <property type="entry name" value="UDP-Glycosyltransferase/glycogen phosphorylase"/>
    <property type="match status" value="1"/>
</dbReference>
<dbReference type="OrthoDB" id="427096at2759"/>
<evidence type="ECO:0000256" key="2">
    <source>
        <dbReference type="ARBA" id="ARBA00004922"/>
    </source>
</evidence>